<gene>
    <name evidence="1" type="ORF">U9M73_11500</name>
</gene>
<dbReference type="EMBL" id="JAYERP010000001">
    <property type="protein sequence ID" value="MEA3570623.1"/>
    <property type="molecule type" value="Genomic_DNA"/>
</dbReference>
<comment type="caution">
    <text evidence="1">The sequence shown here is derived from an EMBL/GenBank/DDBJ whole genome shotgun (WGS) entry which is preliminary data.</text>
</comment>
<evidence type="ECO:0000313" key="2">
    <source>
        <dbReference type="Proteomes" id="UP001292216"/>
    </source>
</evidence>
<reference evidence="1 2" key="1">
    <citation type="submission" date="2023-12" db="EMBL/GenBank/DDBJ databases">
        <title>Whole genome sequencing of Paenibacillus phoenicis isolated from the Phoenix Mars Lander spacecraft assembly facility.</title>
        <authorList>
            <person name="Garcia A."/>
            <person name="Venkateswaran K."/>
        </authorList>
    </citation>
    <scope>NUCLEOTIDE SEQUENCE [LARGE SCALE GENOMIC DNA]</scope>
    <source>
        <strain evidence="1 2">3PO2SA</strain>
    </source>
</reference>
<name>A0ABU5PL05_9BACL</name>
<proteinExistence type="predicted"/>
<sequence length="137" mass="15795">MNQLACALYLVRFSKVLSKFLSKEEEVDFLNKVPEWELGNLDAMLVPYINQKYDIRFIRGIKELFAKGLIQIENEFVQLISKKEISSGSETIMRIQHKADYASRLVMGMNIELLNKQISRIVGEEQWGTFSSSTVSQ</sequence>
<organism evidence="1 2">
    <name type="scientific">Paenibacillus phoenicis</name>
    <dbReference type="NCBI Taxonomy" id="554117"/>
    <lineage>
        <taxon>Bacteria</taxon>
        <taxon>Bacillati</taxon>
        <taxon>Bacillota</taxon>
        <taxon>Bacilli</taxon>
        <taxon>Bacillales</taxon>
        <taxon>Paenibacillaceae</taxon>
        <taxon>Paenibacillus</taxon>
    </lineage>
</organism>
<accession>A0ABU5PL05</accession>
<keyword evidence="2" id="KW-1185">Reference proteome</keyword>
<dbReference type="RefSeq" id="WP_127575944.1">
    <property type="nucleotide sequence ID" value="NZ_CBCSKM010000010.1"/>
</dbReference>
<protein>
    <submittedName>
        <fullName evidence="1">Uncharacterized protein</fullName>
    </submittedName>
</protein>
<evidence type="ECO:0000313" key="1">
    <source>
        <dbReference type="EMBL" id="MEA3570623.1"/>
    </source>
</evidence>
<dbReference type="Proteomes" id="UP001292216">
    <property type="component" value="Unassembled WGS sequence"/>
</dbReference>